<organism evidence="1 2">
    <name type="scientific">Fibrobacter succinogenes</name>
    <name type="common">Bacteroides succinogenes</name>
    <dbReference type="NCBI Taxonomy" id="833"/>
    <lineage>
        <taxon>Bacteria</taxon>
        <taxon>Pseudomonadati</taxon>
        <taxon>Fibrobacterota</taxon>
        <taxon>Fibrobacteria</taxon>
        <taxon>Fibrobacterales</taxon>
        <taxon>Fibrobacteraceae</taxon>
        <taxon>Fibrobacter</taxon>
    </lineage>
</organism>
<dbReference type="EMBL" id="UHJL01000001">
    <property type="protein sequence ID" value="SUQ19628.1"/>
    <property type="molecule type" value="Genomic_DNA"/>
</dbReference>
<evidence type="ECO:0000313" key="2">
    <source>
        <dbReference type="Proteomes" id="UP000255423"/>
    </source>
</evidence>
<name>A0A380RVR4_FIBSU</name>
<evidence type="ECO:0000313" key="1">
    <source>
        <dbReference type="EMBL" id="SUQ19628.1"/>
    </source>
</evidence>
<dbReference type="AlphaFoldDB" id="A0A380RVR4"/>
<accession>A0A380RVR4</accession>
<dbReference type="Proteomes" id="UP000255423">
    <property type="component" value="Unassembled WGS sequence"/>
</dbReference>
<sequence>MKYSHRPFLIVFVLVLFCEVPLFASSSCTQKSCCKWNTKLGQAFDKYEKNVYGQYEADDADILLPLGYQKMNCILDSIIKKEKYDYNLNHLLWMTFVPDTVFFLSPASLKYLVENKNVKLKNAGRMLVNEKMKKKYSIDKKVLCENKTTKDFIEYLIYDNKPCASE</sequence>
<reference evidence="1 2" key="1">
    <citation type="submission" date="2017-08" db="EMBL/GenBank/DDBJ databases">
        <authorList>
            <person name="de Groot N.N."/>
        </authorList>
    </citation>
    <scope>NUCLEOTIDE SEQUENCE [LARGE SCALE GENOMIC DNA]</scope>
    <source>
        <strain evidence="1 2">HM2</strain>
    </source>
</reference>
<proteinExistence type="predicted"/>
<gene>
    <name evidence="1" type="ORF">SAMN05661053_0868</name>
</gene>
<protein>
    <submittedName>
        <fullName evidence="1">Uncharacterized protein</fullName>
    </submittedName>
</protein>